<evidence type="ECO:0000259" key="2">
    <source>
        <dbReference type="Pfam" id="PF10562"/>
    </source>
</evidence>
<accession>A0AAV4UIJ4</accession>
<keyword evidence="4" id="KW-1185">Reference proteome</keyword>
<keyword evidence="1" id="KW-1133">Transmembrane helix</keyword>
<sequence length="205" mass="22887">MPALWHEWFERLHLGLVPAGIRGRPGLQPGDSRRAIRALGYGIGLQKHSLWADQVTLALLGMHESEVPSPSLIHTPQVFSHPCRILIYPAAIISKVHLSLSCLKFIWKSWTTAGFLQGSETCEKNEKFPATLGLKNMAGVFILVGAGIVGGVGLIIIEIIYKKHQTRKQRRLELARHAADKWRSRRGAYDSEILPFNLDTTPRKA</sequence>
<keyword evidence="1" id="KW-0472">Membrane</keyword>
<protein>
    <submittedName>
        <fullName evidence="3">Glutamate receptor subunit 1</fullName>
    </submittedName>
</protein>
<dbReference type="EMBL" id="BPLR01012955">
    <property type="protein sequence ID" value="GIY57742.1"/>
    <property type="molecule type" value="Genomic_DNA"/>
</dbReference>
<evidence type="ECO:0000313" key="4">
    <source>
        <dbReference type="Proteomes" id="UP001054945"/>
    </source>
</evidence>
<dbReference type="InterPro" id="IPR018882">
    <property type="entry name" value="CaM-bd_C0_NMDA_rcpt_NR1"/>
</dbReference>
<proteinExistence type="predicted"/>
<gene>
    <name evidence="3" type="primary">Nmdar1</name>
    <name evidence="3" type="ORF">CEXT_383841</name>
</gene>
<name>A0AAV4UIJ4_CAEEX</name>
<evidence type="ECO:0000256" key="1">
    <source>
        <dbReference type="SAM" id="Phobius"/>
    </source>
</evidence>
<dbReference type="Proteomes" id="UP001054945">
    <property type="component" value="Unassembled WGS sequence"/>
</dbReference>
<evidence type="ECO:0000313" key="3">
    <source>
        <dbReference type="EMBL" id="GIY57742.1"/>
    </source>
</evidence>
<reference evidence="3 4" key="1">
    <citation type="submission" date="2021-06" db="EMBL/GenBank/DDBJ databases">
        <title>Caerostris extrusa draft genome.</title>
        <authorList>
            <person name="Kono N."/>
            <person name="Arakawa K."/>
        </authorList>
    </citation>
    <scope>NUCLEOTIDE SEQUENCE [LARGE SCALE GENOMIC DNA]</scope>
</reference>
<dbReference type="Pfam" id="PF10562">
    <property type="entry name" value="CaM_bdg_C0"/>
    <property type="match status" value="1"/>
</dbReference>
<organism evidence="3 4">
    <name type="scientific">Caerostris extrusa</name>
    <name type="common">Bark spider</name>
    <name type="synonym">Caerostris bankana</name>
    <dbReference type="NCBI Taxonomy" id="172846"/>
    <lineage>
        <taxon>Eukaryota</taxon>
        <taxon>Metazoa</taxon>
        <taxon>Ecdysozoa</taxon>
        <taxon>Arthropoda</taxon>
        <taxon>Chelicerata</taxon>
        <taxon>Arachnida</taxon>
        <taxon>Araneae</taxon>
        <taxon>Araneomorphae</taxon>
        <taxon>Entelegynae</taxon>
        <taxon>Araneoidea</taxon>
        <taxon>Araneidae</taxon>
        <taxon>Caerostris</taxon>
    </lineage>
</organism>
<comment type="caution">
    <text evidence="3">The sequence shown here is derived from an EMBL/GenBank/DDBJ whole genome shotgun (WGS) entry which is preliminary data.</text>
</comment>
<keyword evidence="1" id="KW-0812">Transmembrane</keyword>
<keyword evidence="3" id="KW-0675">Receptor</keyword>
<dbReference type="AlphaFoldDB" id="A0AAV4UIJ4"/>
<feature type="domain" description="Calmodulin-binding" evidence="2">
    <location>
        <begin position="159"/>
        <end position="183"/>
    </location>
</feature>
<feature type="transmembrane region" description="Helical" evidence="1">
    <location>
        <begin position="137"/>
        <end position="161"/>
    </location>
</feature>